<name>A0ACC9D3A3_9FIRM</name>
<reference evidence="1 2" key="1">
    <citation type="journal article" date="2017" name="Front. Microbiol.">
        <title>New Insights into the Diversity of the Genus Faecalibacterium.</title>
        <authorList>
            <person name="Benevides L."/>
            <person name="Burman S."/>
            <person name="Martin R."/>
            <person name="Robert V."/>
            <person name="Thomas M."/>
            <person name="Miquel S."/>
            <person name="Chain F."/>
            <person name="Sokol H."/>
            <person name="Bermudez-Humaran L.G."/>
            <person name="Morrison M."/>
            <person name="Langella P."/>
            <person name="Azevedo V.A."/>
            <person name="Chatel J.M."/>
            <person name="Soares S."/>
        </authorList>
    </citation>
    <scope>NUCLEOTIDE SEQUENCE [LARGE SCALE GENOMIC DNA]</scope>
    <source>
        <strain evidence="2">CNCM I-4541</strain>
    </source>
</reference>
<comment type="caution">
    <text evidence="1">The sequence shown here is derived from an EMBL/GenBank/DDBJ whole genome shotgun (WGS) entry which is preliminary data.</text>
</comment>
<protein>
    <submittedName>
        <fullName evidence="1">Transcriptional regulator</fullName>
    </submittedName>
</protein>
<evidence type="ECO:0000313" key="2">
    <source>
        <dbReference type="Proteomes" id="UP000220959"/>
    </source>
</evidence>
<evidence type="ECO:0000313" key="1">
    <source>
        <dbReference type="EMBL" id="PDX62532.1"/>
    </source>
</evidence>
<keyword evidence="2" id="KW-1185">Reference proteome</keyword>
<proteinExistence type="predicted"/>
<sequence>MPYLETIPELLEAKEGEHVQFKEAKNRFDFGEAARCCCALANNGGGKLVFGITDKRPRQVVGSRAFEQPERTRMGLIDKLKINVDFQLYDYEGKRVLVFDVKSRPIGMPVLYEGVAWIYDGDTLCPMPEDMRRRIYDEIGTDFSGKICEGATFDDLDETAIENFRSNWIEKSGNKQLATRSRHQILIDCGAITDSGVTYAALILFGKNEALTRFLPQAEIVFEYRSSEASGPANQREEFRVGFFACYDRIWELVNLRNDKQHYQEGFFVFDIFTFNERVVREAILNAVSHRNYQFGGSIFVRQYRDRLVVESPGGLPFGITLDNILDRQLPRNRRIAEILSLCGMVERSGQGMNLMFELSVQEAKPLPDFTGTDEFFVSVTLNGLIIDKAMLSVINRISERSTELLSTEDFLAIDALYHDRPLNGKMQARLPRLVEMGIVEHIGRKKYVLARSLYAATGKTGVHTRHVGLDKDTNKALLLKHIRQNNDVGTPFKELQQVLPGLTRGQIQRLMQELKDSHQVYPQGKTSAARWFANV</sequence>
<accession>A0ACC9D3A3</accession>
<gene>
    <name evidence="1" type="ORF">CGS49_00530</name>
</gene>
<dbReference type="Proteomes" id="UP000220959">
    <property type="component" value="Unassembled WGS sequence"/>
</dbReference>
<organism evidence="1 2">
    <name type="scientific">Faecalibacterium langellae</name>
    <dbReference type="NCBI Taxonomy" id="3435293"/>
    <lineage>
        <taxon>Bacteria</taxon>
        <taxon>Bacillati</taxon>
        <taxon>Bacillota</taxon>
        <taxon>Clostridia</taxon>
        <taxon>Eubacteriales</taxon>
        <taxon>Oscillospiraceae</taxon>
        <taxon>Faecalibacterium</taxon>
    </lineage>
</organism>
<dbReference type="EMBL" id="NMTR01000001">
    <property type="protein sequence ID" value="PDX62532.1"/>
    <property type="molecule type" value="Genomic_DNA"/>
</dbReference>